<evidence type="ECO:0000313" key="2">
    <source>
        <dbReference type="Proteomes" id="UP000037558"/>
    </source>
</evidence>
<dbReference type="SUPFAM" id="SSF47413">
    <property type="entry name" value="lambda repressor-like DNA-binding domains"/>
    <property type="match status" value="1"/>
</dbReference>
<dbReference type="InterPro" id="IPR001387">
    <property type="entry name" value="Cro/C1-type_HTH"/>
</dbReference>
<gene>
    <name evidence="1" type="ORF">AMD01_18235</name>
</gene>
<sequence>MVLWRDYNIHISIIFPERMSPIEILTLKKLMRKALIFNLMNNLNKIIRKAGMSHRELSERSGQSSNWFNDAYNNSEDITISSLAKVFGVLNEKVNISSYQLTDLFDKQIIQISSTLSSLVDENEQSIQTFILSQPSLFSDLLADWAALNEKNKLTSDEKLLYVDIQALLSN</sequence>
<dbReference type="InterPro" id="IPR010982">
    <property type="entry name" value="Lambda_DNA-bd_dom_sf"/>
</dbReference>
<dbReference type="CDD" id="cd00093">
    <property type="entry name" value="HTH_XRE"/>
    <property type="match status" value="1"/>
</dbReference>
<dbReference type="EMBL" id="LILC01000024">
    <property type="protein sequence ID" value="KOO42600.1"/>
    <property type="molecule type" value="Genomic_DNA"/>
</dbReference>
<dbReference type="RefSeq" id="WP_053402882.1">
    <property type="nucleotide sequence ID" value="NZ_LILC01000024.1"/>
</dbReference>
<dbReference type="GO" id="GO:0003677">
    <property type="term" value="F:DNA binding"/>
    <property type="evidence" value="ECO:0007669"/>
    <property type="project" value="InterPro"/>
</dbReference>
<name>A0A0M0KUV1_9BACI</name>
<keyword evidence="2" id="KW-1185">Reference proteome</keyword>
<accession>A0A0M0KUV1</accession>
<protein>
    <submittedName>
        <fullName evidence="1">Uncharacterized protein</fullName>
    </submittedName>
</protein>
<dbReference type="PATRIC" id="fig|284581.3.peg.245"/>
<dbReference type="OrthoDB" id="2933515at2"/>
<comment type="caution">
    <text evidence="1">The sequence shown here is derived from an EMBL/GenBank/DDBJ whole genome shotgun (WGS) entry which is preliminary data.</text>
</comment>
<reference evidence="2" key="1">
    <citation type="submission" date="2015-08" db="EMBL/GenBank/DDBJ databases">
        <title>Fjat-14210 dsm16467.</title>
        <authorList>
            <person name="Liu B."/>
            <person name="Wang J."/>
            <person name="Zhu Y."/>
            <person name="Liu G."/>
            <person name="Chen Q."/>
            <person name="Chen Z."/>
            <person name="Lan J."/>
            <person name="Che J."/>
            <person name="Ge C."/>
            <person name="Shi H."/>
            <person name="Pan Z."/>
            <person name="Liu X."/>
        </authorList>
    </citation>
    <scope>NUCLEOTIDE SEQUENCE [LARGE SCALE GENOMIC DNA]</scope>
    <source>
        <strain evidence="2">DSM 16467</strain>
    </source>
</reference>
<dbReference type="AlphaFoldDB" id="A0A0M0KUV1"/>
<organism evidence="1 2">
    <name type="scientific">Priestia koreensis</name>
    <dbReference type="NCBI Taxonomy" id="284581"/>
    <lineage>
        <taxon>Bacteria</taxon>
        <taxon>Bacillati</taxon>
        <taxon>Bacillota</taxon>
        <taxon>Bacilli</taxon>
        <taxon>Bacillales</taxon>
        <taxon>Bacillaceae</taxon>
        <taxon>Priestia</taxon>
    </lineage>
</organism>
<dbReference type="STRING" id="284581.AMD01_18235"/>
<dbReference type="Proteomes" id="UP000037558">
    <property type="component" value="Unassembled WGS sequence"/>
</dbReference>
<proteinExistence type="predicted"/>
<evidence type="ECO:0000313" key="1">
    <source>
        <dbReference type="EMBL" id="KOO42600.1"/>
    </source>
</evidence>